<dbReference type="EMBL" id="NCWY01000012">
    <property type="protein sequence ID" value="PAK94716.1"/>
    <property type="molecule type" value="Genomic_DNA"/>
</dbReference>
<evidence type="ECO:0000259" key="1">
    <source>
        <dbReference type="PROSITE" id="PS50943"/>
    </source>
</evidence>
<feature type="domain" description="HTH cro/C1-type" evidence="1">
    <location>
        <begin position="14"/>
        <end position="68"/>
    </location>
</feature>
<proteinExistence type="predicted"/>
<reference evidence="2 5" key="1">
    <citation type="submission" date="2017-04" db="EMBL/GenBank/DDBJ databases">
        <title>Kefir bacterial isolates.</title>
        <authorList>
            <person name="Kim Y."/>
            <person name="Blasche S."/>
            <person name="Patil K.R."/>
        </authorList>
    </citation>
    <scope>NUCLEOTIDE SEQUENCE [LARGE SCALE GENOMIC DNA]</scope>
    <source>
        <strain evidence="2 5">OG2</strain>
    </source>
</reference>
<evidence type="ECO:0000313" key="4">
    <source>
        <dbReference type="EMBL" id="VEW11088.1"/>
    </source>
</evidence>
<reference evidence="4 6" key="2">
    <citation type="submission" date="2019-02" db="EMBL/GenBank/DDBJ databases">
        <authorList>
            <consortium name="Pathogen Informatics"/>
        </authorList>
    </citation>
    <scope>NUCLEOTIDE SEQUENCE [LARGE SCALE GENOMIC DNA]</scope>
    <source>
        <strain evidence="4 6">3012STDY7078520</strain>
    </source>
</reference>
<dbReference type="AlphaFoldDB" id="A0A269ZCQ7"/>
<protein>
    <submittedName>
        <fullName evidence="2 3">Transcriptional regulator</fullName>
    </submittedName>
    <submittedName>
        <fullName evidence="4">RapGH repressor</fullName>
    </submittedName>
</protein>
<name>A0A269ZCQ7_9MICO</name>
<dbReference type="InterPro" id="IPR001387">
    <property type="entry name" value="Cro/C1-type_HTH"/>
</dbReference>
<gene>
    <name evidence="4" type="primary">rghR</name>
    <name evidence="2" type="ORF">B8X04_13090</name>
    <name evidence="3" type="ORF">I6G59_03535</name>
    <name evidence="4" type="ORF">NCTC12391_00633</name>
</gene>
<dbReference type="Proteomes" id="UP000594979">
    <property type="component" value="Chromosome"/>
</dbReference>
<dbReference type="Gene3D" id="1.10.260.40">
    <property type="entry name" value="lambda repressor-like DNA-binding domains"/>
    <property type="match status" value="1"/>
</dbReference>
<evidence type="ECO:0000313" key="3">
    <source>
        <dbReference type="EMBL" id="QPS34417.1"/>
    </source>
</evidence>
<evidence type="ECO:0000313" key="5">
    <source>
        <dbReference type="Proteomes" id="UP000216867"/>
    </source>
</evidence>
<dbReference type="CDD" id="cd00093">
    <property type="entry name" value="HTH_XRE"/>
    <property type="match status" value="1"/>
</dbReference>
<dbReference type="RefSeq" id="WP_009376784.1">
    <property type="nucleotide sequence ID" value="NZ_CAACXN010000010.1"/>
</dbReference>
<evidence type="ECO:0000313" key="2">
    <source>
        <dbReference type="EMBL" id="PAK94716.1"/>
    </source>
</evidence>
<sequence length="262" mass="29273">MNTVAKAQSVGDMLRWWREQRRFSQQELSNLSSVSTRHLSRVETGRARPTPEMIDFLAENLDVPLRERNRLFLAGGYAPKYSEADLDDTSLSVVMTGLRGLLDAHAPYPALLLDEQWTIIDANDAVAHLLTDCAPELLEPPVNVVRLSLHPRGLAPHLENLSEWAAHLYHQVLRRGQRTCDVRLRDLADEICELIGETPRTEVPAGPVVTMSLRTETGVLKLFSTSARLTTAADTALEGLQLETFLPADAFTRRHFTSTQGQ</sequence>
<organism evidence="2 5">
    <name type="scientific">Brevibacterium casei</name>
    <dbReference type="NCBI Taxonomy" id="33889"/>
    <lineage>
        <taxon>Bacteria</taxon>
        <taxon>Bacillati</taxon>
        <taxon>Actinomycetota</taxon>
        <taxon>Actinomycetes</taxon>
        <taxon>Micrococcales</taxon>
        <taxon>Brevibacteriaceae</taxon>
        <taxon>Brevibacterium</taxon>
    </lineage>
</organism>
<dbReference type="KEGG" id="bcau:I6G59_03535"/>
<dbReference type="EMBL" id="CP065682">
    <property type="protein sequence ID" value="QPS34417.1"/>
    <property type="molecule type" value="Genomic_DNA"/>
</dbReference>
<dbReference type="InterPro" id="IPR010982">
    <property type="entry name" value="Lambda_DNA-bd_dom_sf"/>
</dbReference>
<dbReference type="PANTHER" id="PTHR35010">
    <property type="entry name" value="BLL4672 PROTEIN-RELATED"/>
    <property type="match status" value="1"/>
</dbReference>
<dbReference type="SUPFAM" id="SSF47413">
    <property type="entry name" value="lambda repressor-like DNA-binding domains"/>
    <property type="match status" value="1"/>
</dbReference>
<dbReference type="PANTHER" id="PTHR35010:SF4">
    <property type="entry name" value="BLL5781 PROTEIN"/>
    <property type="match status" value="1"/>
</dbReference>
<dbReference type="PROSITE" id="PS50943">
    <property type="entry name" value="HTH_CROC1"/>
    <property type="match status" value="1"/>
</dbReference>
<dbReference type="SMART" id="SM00530">
    <property type="entry name" value="HTH_XRE"/>
    <property type="match status" value="1"/>
</dbReference>
<dbReference type="Pfam" id="PF17765">
    <property type="entry name" value="MLTR_LBD"/>
    <property type="match status" value="1"/>
</dbReference>
<evidence type="ECO:0000313" key="6">
    <source>
        <dbReference type="Proteomes" id="UP000386281"/>
    </source>
</evidence>
<dbReference type="GO" id="GO:0003677">
    <property type="term" value="F:DNA binding"/>
    <property type="evidence" value="ECO:0007669"/>
    <property type="project" value="InterPro"/>
</dbReference>
<dbReference type="Pfam" id="PF01381">
    <property type="entry name" value="HTH_3"/>
    <property type="match status" value="1"/>
</dbReference>
<dbReference type="Proteomes" id="UP000386281">
    <property type="component" value="Unassembled WGS sequence"/>
</dbReference>
<dbReference type="Gene3D" id="3.30.450.180">
    <property type="match status" value="1"/>
</dbReference>
<dbReference type="InterPro" id="IPR041413">
    <property type="entry name" value="MLTR_LBD"/>
</dbReference>
<evidence type="ECO:0000313" key="7">
    <source>
        <dbReference type="Proteomes" id="UP000594979"/>
    </source>
</evidence>
<reference evidence="3 7" key="3">
    <citation type="submission" date="2020-12" db="EMBL/GenBank/DDBJ databases">
        <title>FDA dAtabase for Regulatory Grade micrObial Sequences (FDA-ARGOS): Supporting development and validation of Infectious Disease Dx tests.</title>
        <authorList>
            <person name="Sproer C."/>
            <person name="Gronow S."/>
            <person name="Severitt S."/>
            <person name="Schroder I."/>
            <person name="Tallon L."/>
            <person name="Sadzewicz L."/>
            <person name="Zhao X."/>
            <person name="Boylan J."/>
            <person name="Ott S."/>
            <person name="Bowen H."/>
            <person name="Vavikolanu K."/>
            <person name="Mehta A."/>
            <person name="Aluvathingal J."/>
            <person name="Nadendla S."/>
            <person name="Lowell S."/>
            <person name="Myers T."/>
            <person name="Yan Y."/>
            <person name="Sichtig H."/>
        </authorList>
    </citation>
    <scope>NUCLEOTIDE SEQUENCE [LARGE SCALE GENOMIC DNA]</scope>
    <source>
        <strain evidence="3 7">FDAARGOS_902</strain>
    </source>
</reference>
<accession>A0A269ZCQ7</accession>
<dbReference type="Proteomes" id="UP000216867">
    <property type="component" value="Unassembled WGS sequence"/>
</dbReference>
<dbReference type="EMBL" id="CAACXN010000010">
    <property type="protein sequence ID" value="VEW11088.1"/>
    <property type="molecule type" value="Genomic_DNA"/>
</dbReference>